<evidence type="ECO:0000313" key="4">
    <source>
        <dbReference type="EMBL" id="CRL08052.1"/>
    </source>
</evidence>
<accession>A0A1J1J8D7</accession>
<feature type="coiled-coil region" evidence="1">
    <location>
        <begin position="91"/>
        <end position="142"/>
    </location>
</feature>
<evidence type="ECO:0000256" key="2">
    <source>
        <dbReference type="SAM" id="MobiDB-lite"/>
    </source>
</evidence>
<feature type="domain" description="Phorbol-ester/DAG-type" evidence="3">
    <location>
        <begin position="1"/>
        <end position="48"/>
    </location>
</feature>
<sequence>MQKVTQKCCLCHKNITTIKNCGVKCTKCTKWIHWKCSQLPPSHEIWTCTDCKRRSSLVNRRPSRSSFGSSHMSSGSVNNSAKISSSEASVLEGVTSEIKELKNVNKRIIEALAALEGKIERMNGTQEEVNRLKIENLRLKEENTHLWNKLKNNDKSAVMRSATDFTFPSTSAVSPSGVESLNNDILNSKTPTNVPLQISAKPIRAVQSLKWIHVSNLQPTTTSEDLISYVTSKIEVESNLIVCSRLTPKTILKPFYISYKIGLPEKVSEDVINNDFWPENVKIRDFTSTYVNKPRGIIQQHENFRHAESPHSVM</sequence>
<keyword evidence="1" id="KW-0175">Coiled coil</keyword>
<dbReference type="OrthoDB" id="7791719at2759"/>
<dbReference type="SUPFAM" id="SSF57903">
    <property type="entry name" value="FYVE/PHD zinc finger"/>
    <property type="match status" value="1"/>
</dbReference>
<keyword evidence="5" id="KW-1185">Reference proteome</keyword>
<dbReference type="InterPro" id="IPR002219">
    <property type="entry name" value="PKC_DAG/PE"/>
</dbReference>
<dbReference type="AlphaFoldDB" id="A0A1J1J8D7"/>
<organism evidence="4 5">
    <name type="scientific">Clunio marinus</name>
    <dbReference type="NCBI Taxonomy" id="568069"/>
    <lineage>
        <taxon>Eukaryota</taxon>
        <taxon>Metazoa</taxon>
        <taxon>Ecdysozoa</taxon>
        <taxon>Arthropoda</taxon>
        <taxon>Hexapoda</taxon>
        <taxon>Insecta</taxon>
        <taxon>Pterygota</taxon>
        <taxon>Neoptera</taxon>
        <taxon>Endopterygota</taxon>
        <taxon>Diptera</taxon>
        <taxon>Nematocera</taxon>
        <taxon>Chironomoidea</taxon>
        <taxon>Chironomidae</taxon>
        <taxon>Clunio</taxon>
    </lineage>
</organism>
<feature type="region of interest" description="Disordered" evidence="2">
    <location>
        <begin position="60"/>
        <end position="80"/>
    </location>
</feature>
<feature type="compositionally biased region" description="Low complexity" evidence="2">
    <location>
        <begin position="64"/>
        <end position="80"/>
    </location>
</feature>
<dbReference type="Proteomes" id="UP000183832">
    <property type="component" value="Unassembled WGS sequence"/>
</dbReference>
<dbReference type="CDD" id="cd15489">
    <property type="entry name" value="PHD_SF"/>
    <property type="match status" value="1"/>
</dbReference>
<proteinExistence type="predicted"/>
<gene>
    <name evidence="4" type="ORF">CLUMA_CG021142</name>
</gene>
<dbReference type="PROSITE" id="PS50081">
    <property type="entry name" value="ZF_DAG_PE_2"/>
    <property type="match status" value="1"/>
</dbReference>
<name>A0A1J1J8D7_9DIPT</name>
<evidence type="ECO:0000256" key="1">
    <source>
        <dbReference type="SAM" id="Coils"/>
    </source>
</evidence>
<reference evidence="4 5" key="1">
    <citation type="submission" date="2015-04" db="EMBL/GenBank/DDBJ databases">
        <authorList>
            <person name="Syromyatnikov M.Y."/>
            <person name="Popov V.N."/>
        </authorList>
    </citation>
    <scope>NUCLEOTIDE SEQUENCE [LARGE SCALE GENOMIC DNA]</scope>
</reference>
<evidence type="ECO:0000313" key="5">
    <source>
        <dbReference type="Proteomes" id="UP000183832"/>
    </source>
</evidence>
<evidence type="ECO:0000259" key="3">
    <source>
        <dbReference type="PROSITE" id="PS50081"/>
    </source>
</evidence>
<dbReference type="InterPro" id="IPR011011">
    <property type="entry name" value="Znf_FYVE_PHD"/>
</dbReference>
<dbReference type="EMBL" id="CVRI01000074">
    <property type="protein sequence ID" value="CRL08052.1"/>
    <property type="molecule type" value="Genomic_DNA"/>
</dbReference>
<protein>
    <submittedName>
        <fullName evidence="4">CLUMA_CG021142, isoform A</fullName>
    </submittedName>
</protein>